<dbReference type="EMBL" id="LO017727">
    <property type="protein sequence ID" value="CRH06922.1"/>
    <property type="molecule type" value="Genomic_DNA"/>
</dbReference>
<gene>
    <name evidence="2" type="ORF">MAGMO_2772</name>
</gene>
<sequence length="129" mass="14389">MFSPWVWPPCLPSPWRRQLLVRLPRVQVAARVLVLLRALPALQVLRALQQQVQQQQRVPLVLQALLQRQVSAWASPPPRPWSVPLSPLAQPLLLAQPAAMMTTPPPPPRPLPSKLSSGIQPNRAEPLSI</sequence>
<reference evidence="2" key="1">
    <citation type="submission" date="2015-04" db="EMBL/GenBank/DDBJ databases">
        <authorList>
            <person name="Syromyatnikov M.Y."/>
            <person name="Popov V.N."/>
        </authorList>
    </citation>
    <scope>NUCLEOTIDE SEQUENCE</scope>
    <source>
        <strain evidence="2">MO-1</strain>
    </source>
</reference>
<name>A0A1S7LIZ2_MAGMO</name>
<accession>A0A1S7LIZ2</accession>
<feature type="region of interest" description="Disordered" evidence="1">
    <location>
        <begin position="98"/>
        <end position="129"/>
    </location>
</feature>
<dbReference type="AlphaFoldDB" id="A0A1S7LIZ2"/>
<proteinExistence type="predicted"/>
<organism evidence="2">
    <name type="scientific">Magnetococcus massalia (strain MO-1)</name>
    <dbReference type="NCBI Taxonomy" id="451514"/>
    <lineage>
        <taxon>Bacteria</taxon>
        <taxon>Pseudomonadati</taxon>
        <taxon>Pseudomonadota</taxon>
        <taxon>Magnetococcia</taxon>
        <taxon>Magnetococcales</taxon>
        <taxon>Magnetococcaceae</taxon>
        <taxon>Magnetococcus</taxon>
    </lineage>
</organism>
<protein>
    <submittedName>
        <fullName evidence="2">Uncharacterized protein</fullName>
    </submittedName>
</protein>
<evidence type="ECO:0000256" key="1">
    <source>
        <dbReference type="SAM" id="MobiDB-lite"/>
    </source>
</evidence>
<evidence type="ECO:0000313" key="2">
    <source>
        <dbReference type="EMBL" id="CRH06922.1"/>
    </source>
</evidence>